<evidence type="ECO:0000256" key="4">
    <source>
        <dbReference type="ARBA" id="ARBA00022857"/>
    </source>
</evidence>
<keyword evidence="8" id="KW-1185">Reference proteome</keyword>
<dbReference type="InterPro" id="IPR001155">
    <property type="entry name" value="OxRdtase_FMN_N"/>
</dbReference>
<gene>
    <name evidence="7" type="ORF">Q4T40_19885</name>
</gene>
<protein>
    <submittedName>
        <fullName evidence="7">NADH:flavin oxidoreductase/NADH oxidase</fullName>
    </submittedName>
</protein>
<evidence type="ECO:0000256" key="5">
    <source>
        <dbReference type="ARBA" id="ARBA00023002"/>
    </source>
</evidence>
<dbReference type="PANTHER" id="PTHR43303">
    <property type="entry name" value="NADPH DEHYDROGENASE C23G7.10C-RELATED"/>
    <property type="match status" value="1"/>
</dbReference>
<comment type="cofactor">
    <cofactor evidence="1">
        <name>FMN</name>
        <dbReference type="ChEBI" id="CHEBI:58210"/>
    </cofactor>
</comment>
<dbReference type="CDD" id="cd02932">
    <property type="entry name" value="OYE_YqiM_FMN"/>
    <property type="match status" value="1"/>
</dbReference>
<dbReference type="Proteomes" id="UP001254848">
    <property type="component" value="Unassembled WGS sequence"/>
</dbReference>
<comment type="caution">
    <text evidence="7">The sequence shown here is derived from an EMBL/GenBank/DDBJ whole genome shotgun (WGS) entry which is preliminary data.</text>
</comment>
<dbReference type="InterPro" id="IPR013785">
    <property type="entry name" value="Aldolase_TIM"/>
</dbReference>
<reference evidence="7 8" key="1">
    <citation type="submission" date="2023-07" db="EMBL/GenBank/DDBJ databases">
        <title>The novel representative of Negativicutes class, Anaeroselena agilis gen. nov. sp. nov.</title>
        <authorList>
            <person name="Prokofeva M.I."/>
            <person name="Elcheninov A.G."/>
            <person name="Klyukina A."/>
            <person name="Kublanov I.V."/>
            <person name="Frolov E.N."/>
            <person name="Podosokorskaya O.A."/>
        </authorList>
    </citation>
    <scope>NUCLEOTIDE SEQUENCE [LARGE SCALE GENOMIC DNA]</scope>
    <source>
        <strain evidence="7 8">4137-cl</strain>
    </source>
</reference>
<keyword evidence="2" id="KW-0285">Flavoprotein</keyword>
<dbReference type="RefSeq" id="WP_413781950.1">
    <property type="nucleotide sequence ID" value="NZ_JAUOZS010000001.1"/>
</dbReference>
<evidence type="ECO:0000256" key="2">
    <source>
        <dbReference type="ARBA" id="ARBA00022630"/>
    </source>
</evidence>
<feature type="domain" description="NADH:flavin oxidoreductase/NADH oxidase N-terminal" evidence="6">
    <location>
        <begin position="2"/>
        <end position="319"/>
    </location>
</feature>
<keyword evidence="4" id="KW-0521">NADP</keyword>
<evidence type="ECO:0000313" key="8">
    <source>
        <dbReference type="Proteomes" id="UP001254848"/>
    </source>
</evidence>
<organism evidence="7 8">
    <name type="scientific">Anaeroselena agilis</name>
    <dbReference type="NCBI Taxonomy" id="3063788"/>
    <lineage>
        <taxon>Bacteria</taxon>
        <taxon>Bacillati</taxon>
        <taxon>Bacillota</taxon>
        <taxon>Negativicutes</taxon>
        <taxon>Acetonemataceae</taxon>
        <taxon>Anaeroselena</taxon>
    </lineage>
</organism>
<dbReference type="Pfam" id="PF00724">
    <property type="entry name" value="Oxidored_FMN"/>
    <property type="match status" value="1"/>
</dbReference>
<dbReference type="EMBL" id="JAUOZS010000001">
    <property type="protein sequence ID" value="MDT8903494.1"/>
    <property type="molecule type" value="Genomic_DNA"/>
</dbReference>
<dbReference type="Gene3D" id="3.20.20.70">
    <property type="entry name" value="Aldolase class I"/>
    <property type="match status" value="1"/>
</dbReference>
<sequence>MLFTPFTAKGLNLKNRIVMPPMCNYVAGRVGLATDWHFVHYVTRAVGGVGLIIQEATGVEDGGRITARDLGLWNDGQRDSLERIVAAVHQHGAKIAVQLNHAGRKSEVDYLEPVAPSPIPFSDKHRTPHALTAAEIAAIVDRFAAAARRAAAAGYDAVEIHGAHGYLISQFLSPLGNKRDDGYGGSPAGRARLLGEVVAAVRAVLPATMPIIVRVSASDWEEGGNTPESMAAMLNLVKGEGIDIVHVSSGAVTPAVPRAYPGYQIPFALTVKEKTGLPVIGGGLITEPIQAQQVVKAGVDLVYLGRELMRSPYWPLKAAFVLGQETDWPEPYLRGKFL</sequence>
<keyword evidence="5" id="KW-0560">Oxidoreductase</keyword>
<accession>A0ABU3P383</accession>
<evidence type="ECO:0000256" key="3">
    <source>
        <dbReference type="ARBA" id="ARBA00022643"/>
    </source>
</evidence>
<keyword evidence="3" id="KW-0288">FMN</keyword>
<dbReference type="SUPFAM" id="SSF51395">
    <property type="entry name" value="FMN-linked oxidoreductases"/>
    <property type="match status" value="1"/>
</dbReference>
<evidence type="ECO:0000256" key="1">
    <source>
        <dbReference type="ARBA" id="ARBA00001917"/>
    </source>
</evidence>
<name>A0ABU3P383_9FIRM</name>
<evidence type="ECO:0000313" key="7">
    <source>
        <dbReference type="EMBL" id="MDT8903494.1"/>
    </source>
</evidence>
<dbReference type="PANTHER" id="PTHR43303:SF4">
    <property type="entry name" value="NADPH DEHYDROGENASE C23G7.10C-RELATED"/>
    <property type="match status" value="1"/>
</dbReference>
<dbReference type="InterPro" id="IPR044152">
    <property type="entry name" value="YqjM-like"/>
</dbReference>
<proteinExistence type="predicted"/>
<evidence type="ECO:0000259" key="6">
    <source>
        <dbReference type="Pfam" id="PF00724"/>
    </source>
</evidence>